<dbReference type="Proteomes" id="UP000283374">
    <property type="component" value="Unassembled WGS sequence"/>
</dbReference>
<evidence type="ECO:0000313" key="2">
    <source>
        <dbReference type="Proteomes" id="UP000283374"/>
    </source>
</evidence>
<gene>
    <name evidence="1" type="ORF">D1825_13500</name>
</gene>
<comment type="caution">
    <text evidence="1">The sequence shown here is derived from an EMBL/GenBank/DDBJ whole genome shotgun (WGS) entry which is preliminary data.</text>
</comment>
<accession>A0A413RJI3</accession>
<dbReference type="OrthoDB" id="5149468at2"/>
<reference evidence="1 2" key="1">
    <citation type="submission" date="2018-08" db="EMBL/GenBank/DDBJ databases">
        <title>Cellulomonas rhizosphaerae sp. nov., a novel actinomycete isolated from soil.</title>
        <authorList>
            <person name="Tian Y."/>
        </authorList>
    </citation>
    <scope>NUCLEOTIDE SEQUENCE [LARGE SCALE GENOMIC DNA]</scope>
    <source>
        <strain evidence="1 2">NEAU-TCZ24</strain>
    </source>
</reference>
<dbReference type="RefSeq" id="WP_118767936.1">
    <property type="nucleotide sequence ID" value="NZ_QWKP01000211.1"/>
</dbReference>
<protein>
    <submittedName>
        <fullName evidence="1">Uncharacterized protein</fullName>
    </submittedName>
</protein>
<dbReference type="EMBL" id="QWKP01000211">
    <property type="protein sequence ID" value="RHA38743.1"/>
    <property type="molecule type" value="Genomic_DNA"/>
</dbReference>
<name>A0A413RJI3_9CELL</name>
<dbReference type="AlphaFoldDB" id="A0A413RJI3"/>
<evidence type="ECO:0000313" key="1">
    <source>
        <dbReference type="EMBL" id="RHA38743.1"/>
    </source>
</evidence>
<keyword evidence="2" id="KW-1185">Reference proteome</keyword>
<proteinExistence type="predicted"/>
<sequence length="98" mass="10335">MIVVLVVLGSAALLSWLLITLLGAGQVTSDEKAREQAAAQADALLDEQFAGDPHVTAKVTPRTLPFEAVVIGAQARGYDLTAQSAVDDEQTLVFTKRA</sequence>
<organism evidence="1 2">
    <name type="scientific">Cellulomonas rhizosphaerae</name>
    <dbReference type="NCBI Taxonomy" id="2293719"/>
    <lineage>
        <taxon>Bacteria</taxon>
        <taxon>Bacillati</taxon>
        <taxon>Actinomycetota</taxon>
        <taxon>Actinomycetes</taxon>
        <taxon>Micrococcales</taxon>
        <taxon>Cellulomonadaceae</taxon>
        <taxon>Cellulomonas</taxon>
    </lineage>
</organism>